<gene>
    <name evidence="9" type="ORF">I8J29_01050</name>
</gene>
<dbReference type="RefSeq" id="WP_208845735.1">
    <property type="nucleotide sequence ID" value="NZ_JAGGDJ010000001.1"/>
</dbReference>
<name>A0ABS3W383_9BACL</name>
<dbReference type="PANTHER" id="PTHR43227">
    <property type="entry name" value="BLL4140 PROTEIN"/>
    <property type="match status" value="1"/>
</dbReference>
<evidence type="ECO:0000313" key="9">
    <source>
        <dbReference type="EMBL" id="MBO7742763.1"/>
    </source>
</evidence>
<keyword evidence="3" id="KW-1003">Cell membrane</keyword>
<dbReference type="EMBL" id="JAGGDJ010000001">
    <property type="protein sequence ID" value="MBO7742763.1"/>
    <property type="molecule type" value="Genomic_DNA"/>
</dbReference>
<feature type="transmembrane region" description="Helical" evidence="7">
    <location>
        <begin position="14"/>
        <end position="33"/>
    </location>
</feature>
<feature type="transmembrane region" description="Helical" evidence="7">
    <location>
        <begin position="172"/>
        <end position="194"/>
    </location>
</feature>
<accession>A0ABS3W383</accession>
<feature type="transmembrane region" description="Helical" evidence="7">
    <location>
        <begin position="112"/>
        <end position="131"/>
    </location>
</feature>
<keyword evidence="10" id="KW-1185">Reference proteome</keyword>
<dbReference type="CDD" id="cd06261">
    <property type="entry name" value="TM_PBP2"/>
    <property type="match status" value="1"/>
</dbReference>
<keyword evidence="4 7" id="KW-0812">Transmembrane</keyword>
<evidence type="ECO:0000256" key="2">
    <source>
        <dbReference type="ARBA" id="ARBA00022448"/>
    </source>
</evidence>
<evidence type="ECO:0000256" key="6">
    <source>
        <dbReference type="ARBA" id="ARBA00023136"/>
    </source>
</evidence>
<feature type="transmembrane region" description="Helical" evidence="7">
    <location>
        <begin position="268"/>
        <end position="293"/>
    </location>
</feature>
<evidence type="ECO:0000256" key="3">
    <source>
        <dbReference type="ARBA" id="ARBA00022475"/>
    </source>
</evidence>
<dbReference type="InterPro" id="IPR035906">
    <property type="entry name" value="MetI-like_sf"/>
</dbReference>
<dbReference type="InterPro" id="IPR050809">
    <property type="entry name" value="UgpAE/MalFG_permease"/>
</dbReference>
<comment type="subcellular location">
    <subcellularLocation>
        <location evidence="1 7">Cell membrane</location>
        <topology evidence="1 7">Multi-pass membrane protein</topology>
    </subcellularLocation>
</comment>
<evidence type="ECO:0000256" key="7">
    <source>
        <dbReference type="RuleBase" id="RU363032"/>
    </source>
</evidence>
<evidence type="ECO:0000313" key="10">
    <source>
        <dbReference type="Proteomes" id="UP000670947"/>
    </source>
</evidence>
<dbReference type="Pfam" id="PF00528">
    <property type="entry name" value="BPD_transp_1"/>
    <property type="match status" value="1"/>
</dbReference>
<keyword evidence="6 7" id="KW-0472">Membrane</keyword>
<comment type="similarity">
    <text evidence="7">Belongs to the binding-protein-dependent transport system permease family.</text>
</comment>
<evidence type="ECO:0000259" key="8">
    <source>
        <dbReference type="PROSITE" id="PS50928"/>
    </source>
</evidence>
<dbReference type="Gene3D" id="1.10.3720.10">
    <property type="entry name" value="MetI-like"/>
    <property type="match status" value="1"/>
</dbReference>
<dbReference type="Proteomes" id="UP000670947">
    <property type="component" value="Unassembled WGS sequence"/>
</dbReference>
<protein>
    <submittedName>
        <fullName evidence="9">Sugar ABC transporter permease</fullName>
    </submittedName>
</protein>
<evidence type="ECO:0000256" key="4">
    <source>
        <dbReference type="ARBA" id="ARBA00022692"/>
    </source>
</evidence>
<feature type="transmembrane region" description="Helical" evidence="7">
    <location>
        <begin position="79"/>
        <end position="100"/>
    </location>
</feature>
<evidence type="ECO:0000256" key="5">
    <source>
        <dbReference type="ARBA" id="ARBA00022989"/>
    </source>
</evidence>
<organism evidence="9 10">
    <name type="scientific">Paenibacillus artemisiicola</name>
    <dbReference type="NCBI Taxonomy" id="1172618"/>
    <lineage>
        <taxon>Bacteria</taxon>
        <taxon>Bacillati</taxon>
        <taxon>Bacillota</taxon>
        <taxon>Bacilli</taxon>
        <taxon>Bacillales</taxon>
        <taxon>Paenibacillaceae</taxon>
        <taxon>Paenibacillus</taxon>
    </lineage>
</organism>
<feature type="transmembrane region" description="Helical" evidence="7">
    <location>
        <begin position="215"/>
        <end position="236"/>
    </location>
</feature>
<evidence type="ECO:0000256" key="1">
    <source>
        <dbReference type="ARBA" id="ARBA00004651"/>
    </source>
</evidence>
<comment type="caution">
    <text evidence="9">The sequence shown here is derived from an EMBL/GenBank/DDBJ whole genome shotgun (WGS) entry which is preliminary data.</text>
</comment>
<keyword evidence="2 7" id="KW-0813">Transport</keyword>
<dbReference type="PANTHER" id="PTHR43227:SF11">
    <property type="entry name" value="BLL4140 PROTEIN"/>
    <property type="match status" value="1"/>
</dbReference>
<dbReference type="SUPFAM" id="SSF161098">
    <property type="entry name" value="MetI-like"/>
    <property type="match status" value="1"/>
</dbReference>
<sequence length="302" mass="34030">MKLLHALTIPRRQLALYVMLIAPVVVLFVYAYLPMFGVVMSFQRFEPSLGFFRSDWVGFDNFRRLAYIPDVKQVVLNTLFIASMKIVVETLAAIVVAVLLNEIVSKLFRRVVQTIIYFPYFLSWVILGGILRDLLSREGLINMLLGKLGFEPVVFLSKASLFPYVLVGTETWQVTGFGTIVFLAAITIIDPTLYEAAVMDGASRFKQILHITIPGIKSTIILMMTLSMGYILNAGFEQVLMLYSPLVYSTGDVIDTWVYRMGLQQSQYSLASAIGLFRSVVSLALISVSYYVARKVSDHRIF</sequence>
<proteinExistence type="inferred from homology"/>
<dbReference type="PROSITE" id="PS50928">
    <property type="entry name" value="ABC_TM1"/>
    <property type="match status" value="1"/>
</dbReference>
<reference evidence="9 10" key="1">
    <citation type="submission" date="2021-03" db="EMBL/GenBank/DDBJ databases">
        <title>Paenibacillus artemisicola MWE-103 whole genome sequence.</title>
        <authorList>
            <person name="Ham Y.J."/>
        </authorList>
    </citation>
    <scope>NUCLEOTIDE SEQUENCE [LARGE SCALE GENOMIC DNA]</scope>
    <source>
        <strain evidence="9 10">MWE-103</strain>
    </source>
</reference>
<dbReference type="InterPro" id="IPR000515">
    <property type="entry name" value="MetI-like"/>
</dbReference>
<feature type="domain" description="ABC transmembrane type-1" evidence="8">
    <location>
        <begin position="75"/>
        <end position="289"/>
    </location>
</feature>
<keyword evidence="5 7" id="KW-1133">Transmembrane helix</keyword>